<sequence length="266" mass="29430">MAKINPPSDSLVANEEEAGSGLSLLGHLNELRIRLTYVVGALLVTTALSFAFAEPMLQFLLGPYANSIEGVVELQTLEPTEGIETFFKVSLLSGSIFAMPIILYQFWQFIVPGLTKSERRYIFVFLPSALILFALGILFAWFVLIPAAVFFLANFLGTIFKPDWTPRGYVGFVLRMLFWLGIAFEMPVIIYFVARVGIVSAKVLREQWRFAIVGIAVLAAVITPSIDPVTMLLTMAPLLVLYVMSIGLAIVGQRQFERSVAVEAVE</sequence>
<feature type="transmembrane region" description="Helical" evidence="5">
    <location>
        <begin position="232"/>
        <end position="251"/>
    </location>
</feature>
<dbReference type="AlphaFoldDB" id="A0A3B0UKR1"/>
<name>A0A3B0UKR1_9ZZZZ</name>
<comment type="subcellular location">
    <subcellularLocation>
        <location evidence="1">Membrane</location>
        <topology evidence="1">Multi-pass membrane protein</topology>
    </subcellularLocation>
</comment>
<evidence type="ECO:0000256" key="3">
    <source>
        <dbReference type="ARBA" id="ARBA00022989"/>
    </source>
</evidence>
<dbReference type="PANTHER" id="PTHR30371:SF0">
    <property type="entry name" value="SEC-INDEPENDENT PROTEIN TRANSLOCASE PROTEIN TATC, CHLOROPLASTIC-RELATED"/>
    <property type="match status" value="1"/>
</dbReference>
<evidence type="ECO:0000256" key="1">
    <source>
        <dbReference type="ARBA" id="ARBA00004141"/>
    </source>
</evidence>
<keyword evidence="3 5" id="KW-1133">Transmembrane helix</keyword>
<dbReference type="InterPro" id="IPR002033">
    <property type="entry name" value="TatC"/>
</dbReference>
<evidence type="ECO:0000256" key="4">
    <source>
        <dbReference type="ARBA" id="ARBA00023136"/>
    </source>
</evidence>
<dbReference type="NCBIfam" id="TIGR00945">
    <property type="entry name" value="tatC"/>
    <property type="match status" value="1"/>
</dbReference>
<dbReference type="PRINTS" id="PR01840">
    <property type="entry name" value="TATCFAMILY"/>
</dbReference>
<dbReference type="HAMAP" id="MF_00902">
    <property type="entry name" value="TatC"/>
    <property type="match status" value="1"/>
</dbReference>
<keyword evidence="4 5" id="KW-0472">Membrane</keyword>
<dbReference type="GO" id="GO:0065002">
    <property type="term" value="P:intracellular protein transmembrane transport"/>
    <property type="evidence" value="ECO:0007669"/>
    <property type="project" value="TreeGrafter"/>
</dbReference>
<proteinExistence type="inferred from homology"/>
<accession>A0A3B0UKR1</accession>
<organism evidence="6">
    <name type="scientific">hydrothermal vent metagenome</name>
    <dbReference type="NCBI Taxonomy" id="652676"/>
    <lineage>
        <taxon>unclassified sequences</taxon>
        <taxon>metagenomes</taxon>
        <taxon>ecological metagenomes</taxon>
    </lineage>
</organism>
<gene>
    <name evidence="6" type="ORF">MNBD_CHLOROFLEXI01-2858</name>
</gene>
<dbReference type="GO" id="GO:0033281">
    <property type="term" value="C:TAT protein transport complex"/>
    <property type="evidence" value="ECO:0007669"/>
    <property type="project" value="TreeGrafter"/>
</dbReference>
<feature type="transmembrane region" description="Helical" evidence="5">
    <location>
        <begin position="123"/>
        <end position="156"/>
    </location>
</feature>
<evidence type="ECO:0000256" key="2">
    <source>
        <dbReference type="ARBA" id="ARBA00022692"/>
    </source>
</evidence>
<feature type="transmembrane region" description="Helical" evidence="5">
    <location>
        <begin position="176"/>
        <end position="196"/>
    </location>
</feature>
<dbReference type="PANTHER" id="PTHR30371">
    <property type="entry name" value="SEC-INDEPENDENT PROTEIN TRANSLOCASE PROTEIN TATC"/>
    <property type="match status" value="1"/>
</dbReference>
<dbReference type="GO" id="GO:0009977">
    <property type="term" value="F:proton motive force dependent protein transmembrane transporter activity"/>
    <property type="evidence" value="ECO:0007669"/>
    <property type="project" value="TreeGrafter"/>
</dbReference>
<evidence type="ECO:0000256" key="5">
    <source>
        <dbReference type="SAM" id="Phobius"/>
    </source>
</evidence>
<feature type="transmembrane region" description="Helical" evidence="5">
    <location>
        <begin position="208"/>
        <end position="226"/>
    </location>
</feature>
<dbReference type="Pfam" id="PF00902">
    <property type="entry name" value="TatC"/>
    <property type="match status" value="1"/>
</dbReference>
<evidence type="ECO:0000313" key="6">
    <source>
        <dbReference type="EMBL" id="VAW31318.1"/>
    </source>
</evidence>
<keyword evidence="2 5" id="KW-0812">Transmembrane</keyword>
<dbReference type="GO" id="GO:0043953">
    <property type="term" value="P:protein transport by the Tat complex"/>
    <property type="evidence" value="ECO:0007669"/>
    <property type="project" value="TreeGrafter"/>
</dbReference>
<feature type="transmembrane region" description="Helical" evidence="5">
    <location>
        <begin position="35"/>
        <end position="53"/>
    </location>
</feature>
<dbReference type="EMBL" id="UOEU01000199">
    <property type="protein sequence ID" value="VAW31318.1"/>
    <property type="molecule type" value="Genomic_DNA"/>
</dbReference>
<reference evidence="6" key="1">
    <citation type="submission" date="2018-06" db="EMBL/GenBank/DDBJ databases">
        <authorList>
            <person name="Zhirakovskaya E."/>
        </authorList>
    </citation>
    <scope>NUCLEOTIDE SEQUENCE</scope>
</reference>
<protein>
    <submittedName>
        <fullName evidence="6">Twin-arginine translocation protein TatC</fullName>
    </submittedName>
</protein>
<feature type="transmembrane region" description="Helical" evidence="5">
    <location>
        <begin position="89"/>
        <end position="111"/>
    </location>
</feature>